<gene>
    <name evidence="1" type="ORF">IAR55_000146</name>
</gene>
<organism evidence="1 2">
    <name type="scientific">Kwoniella newhampshirensis</name>
    <dbReference type="NCBI Taxonomy" id="1651941"/>
    <lineage>
        <taxon>Eukaryota</taxon>
        <taxon>Fungi</taxon>
        <taxon>Dikarya</taxon>
        <taxon>Basidiomycota</taxon>
        <taxon>Agaricomycotina</taxon>
        <taxon>Tremellomycetes</taxon>
        <taxon>Tremellales</taxon>
        <taxon>Cryptococcaceae</taxon>
        <taxon>Kwoniella</taxon>
    </lineage>
</organism>
<name>A0AAW0Z6J5_9TREE</name>
<dbReference type="Proteomes" id="UP001388673">
    <property type="component" value="Unassembled WGS sequence"/>
</dbReference>
<proteinExistence type="predicted"/>
<evidence type="ECO:0000313" key="2">
    <source>
        <dbReference type="Proteomes" id="UP001388673"/>
    </source>
</evidence>
<evidence type="ECO:0008006" key="3">
    <source>
        <dbReference type="Google" id="ProtNLM"/>
    </source>
</evidence>
<reference evidence="1 2" key="1">
    <citation type="journal article" date="2024" name="bioRxiv">
        <title>Comparative genomics of Cryptococcus and Kwoniella reveals pathogenesis evolution and contrasting karyotype dynamics via intercentromeric recombination or chromosome fusion.</title>
        <authorList>
            <person name="Coelho M.A."/>
            <person name="David-Palma M."/>
            <person name="Shea T."/>
            <person name="Bowers K."/>
            <person name="McGinley-Smith S."/>
            <person name="Mohammad A.W."/>
            <person name="Gnirke A."/>
            <person name="Yurkov A.M."/>
            <person name="Nowrousian M."/>
            <person name="Sun S."/>
            <person name="Cuomo C.A."/>
            <person name="Heitman J."/>
        </authorList>
    </citation>
    <scope>NUCLEOTIDE SEQUENCE [LARGE SCALE GENOMIC DNA]</scope>
    <source>
        <strain evidence="1 2">CBS 13917</strain>
    </source>
</reference>
<sequence length="285" mass="33411">MAVRPHPRPDHPSDSPFRTKEYQDVIAYLRQMGAGTIPPKWSDRPQWEMPHVHLFLMASLENTYLYADWAVENKDLINYLGYADISFFQVYKHHSTEEEYVFPTWSEKAGDDIWLRNIEEHHTFETPLHAGWHYVRYQRSRLVIDPSPIPEPKDDHLDMSQYPDLDLEKPFDPIAFRRHMASFVFPLVKHLGAEISTLAPELIEKVGQGVLKEIMSSVEKDYKSYNPSWFLCAAYTSAPMDICKQLIPLPWILRRVLLPFVFGPKYRNLWLYAPHPENLTWNGSA</sequence>
<evidence type="ECO:0000313" key="1">
    <source>
        <dbReference type="EMBL" id="KAK8869579.1"/>
    </source>
</evidence>
<dbReference type="KEGG" id="kne:92177406"/>
<dbReference type="GeneID" id="92177406"/>
<dbReference type="EMBL" id="JBCAWK010000001">
    <property type="protein sequence ID" value="KAK8869579.1"/>
    <property type="molecule type" value="Genomic_DNA"/>
</dbReference>
<dbReference type="RefSeq" id="XP_066805825.1">
    <property type="nucleotide sequence ID" value="XM_066943283.1"/>
</dbReference>
<accession>A0AAW0Z6J5</accession>
<comment type="caution">
    <text evidence="1">The sequence shown here is derived from an EMBL/GenBank/DDBJ whole genome shotgun (WGS) entry which is preliminary data.</text>
</comment>
<protein>
    <recommendedName>
        <fullName evidence="3">Hemerythrin-like domain-containing protein</fullName>
    </recommendedName>
</protein>
<keyword evidence="2" id="KW-1185">Reference proteome</keyword>
<dbReference type="AlphaFoldDB" id="A0AAW0Z6J5"/>